<dbReference type="CDD" id="cd16982">
    <property type="entry name" value="CID_Pcf11"/>
    <property type="match status" value="1"/>
</dbReference>
<feature type="region of interest" description="Disordered" evidence="1">
    <location>
        <begin position="476"/>
        <end position="503"/>
    </location>
</feature>
<dbReference type="PROSITE" id="PS51391">
    <property type="entry name" value="CID"/>
    <property type="match status" value="1"/>
</dbReference>
<protein>
    <recommendedName>
        <fullName evidence="2">CID domain-containing protein</fullName>
    </recommendedName>
</protein>
<dbReference type="STRING" id="947166.A0A1D1VED3"/>
<feature type="compositionally biased region" description="Basic and acidic residues" evidence="1">
    <location>
        <begin position="290"/>
        <end position="315"/>
    </location>
</feature>
<dbReference type="InterPro" id="IPR008942">
    <property type="entry name" value="ENTH_VHS"/>
</dbReference>
<dbReference type="InterPro" id="IPR006569">
    <property type="entry name" value="CID_dom"/>
</dbReference>
<evidence type="ECO:0000256" key="1">
    <source>
        <dbReference type="SAM" id="MobiDB-lite"/>
    </source>
</evidence>
<dbReference type="GO" id="GO:0003729">
    <property type="term" value="F:mRNA binding"/>
    <property type="evidence" value="ECO:0007669"/>
    <property type="project" value="InterPro"/>
</dbReference>
<reference evidence="3 4" key="1">
    <citation type="journal article" date="2016" name="Nat. Commun.">
        <title>Extremotolerant tardigrade genome and improved radiotolerance of human cultured cells by tardigrade-unique protein.</title>
        <authorList>
            <person name="Hashimoto T."/>
            <person name="Horikawa D.D."/>
            <person name="Saito Y."/>
            <person name="Kuwahara H."/>
            <person name="Kozuka-Hata H."/>
            <person name="Shin-I T."/>
            <person name="Minakuchi Y."/>
            <person name="Ohishi K."/>
            <person name="Motoyama A."/>
            <person name="Aizu T."/>
            <person name="Enomoto A."/>
            <person name="Kondo K."/>
            <person name="Tanaka S."/>
            <person name="Hara Y."/>
            <person name="Koshikawa S."/>
            <person name="Sagara H."/>
            <person name="Miura T."/>
            <person name="Yokobori S."/>
            <person name="Miyagawa K."/>
            <person name="Suzuki Y."/>
            <person name="Kubo T."/>
            <person name="Oyama M."/>
            <person name="Kohara Y."/>
            <person name="Fujiyama A."/>
            <person name="Arakawa K."/>
            <person name="Katayama T."/>
            <person name="Toyoda A."/>
            <person name="Kunieda T."/>
        </authorList>
    </citation>
    <scope>NUCLEOTIDE SEQUENCE [LARGE SCALE GENOMIC DNA]</scope>
    <source>
        <strain evidence="3 4">YOKOZUNA-1</strain>
    </source>
</reference>
<feature type="compositionally biased region" description="Basic and acidic residues" evidence="1">
    <location>
        <begin position="255"/>
        <end position="264"/>
    </location>
</feature>
<dbReference type="GO" id="GO:0005849">
    <property type="term" value="C:mRNA cleavage factor complex"/>
    <property type="evidence" value="ECO:0007669"/>
    <property type="project" value="TreeGrafter"/>
</dbReference>
<evidence type="ECO:0000313" key="3">
    <source>
        <dbReference type="EMBL" id="GAU98432.1"/>
    </source>
</evidence>
<feature type="compositionally biased region" description="Basic and acidic residues" evidence="1">
    <location>
        <begin position="494"/>
        <end position="503"/>
    </location>
</feature>
<feature type="region of interest" description="Disordered" evidence="1">
    <location>
        <begin position="198"/>
        <end position="239"/>
    </location>
</feature>
<accession>A0A1D1VED3</accession>
<feature type="region of interest" description="Disordered" evidence="1">
    <location>
        <begin position="254"/>
        <end position="461"/>
    </location>
</feature>
<sequence length="1103" mass="123672">MMTVSRNHLSGSHSANRMEPEELISYRESLTDLKANSKPHINMLTMLAEESFQQGSAVVRVIEDHILQVIPKYKLPSLYLIDSIMKNVTQGDFKPLFRPRLIAIVSHIFSQSDEVQRKSIFKLRHTWTGLFEDGYLAQLDRAIHSIDENWPIVATSPPEGVPPALPASRAPVVNQVGGGMLRLPSETLRVPSPVAPPMETDLSPQDLPVLDSIKNIPSPGPPPIQKPKKKSKAFTSVVQKTEVPAKVSGVSVRVESLKPPRPTELHLTNSPSIKTEEPKSNSEQASPALHAEKPKEKADTPPEAKADKKQADPPKRPLGRIPKKSGTPVVPRGRGRVLGSLVSDRLKPAELKAPKRPLELQGPEKAENARLKFQKVNFRPDEDMEPPSRPIPAPVPQQRFVSTERHSRPLLHRPPVQNRMRGMDNPRHSFTRQNVHRPYDAPPRRAMEMERPPWKGPDRGPPLMDRYGPRSPQSNMYMGNNNRPRSPLIAAPPIERRPTPKELCDFGKSEARDKLERGEINSMTFQQTVDKLEKDREMNELRAVVDQSAMGIPVDAQKDPSTAFIDQQARVVRWVKDVGPVVVIDGLIFDIGFNHNSPAVNVYIDHIATSLRMDKESSLFFGNKFHSIKFGGPNSELVVDGIPYRINFAEPAETPLFIDGQYHRVRLGGPPPQVCIGSQPLNDRIFGDPSTLATEDPLSSDDLIQRILTSPAFASLVAPAVAAPPAVETRRLPEADLTQPPSVVPPLPGRLLTGENGLDWSKTTDRQKAKKPEPFDLETFIRMEIRAPDWAGSDWKLHEEEENFRTFEKGKEPEKGRKIDEIVHSLYLPFLMKLRLRPCEAGPWPEERPFRALEMIHHNGWVVEKEAVNTADWHIDAEEFLEERSFDCDMTVSDRNKMFTDYIVKYRPSKAALMAVEEESLTESPAPADKTETADFRIVYNPVAPSSQKNHCEICLEDIAVELNEDDDEWILKEGVEVTSKADESVHIYHKDCYEQNKAKPVQAEENGLTLVKPARWGTSVIETPTRIVNKSEPGAWSSSTNSVPTSLIATPRVETKTDDVNSGLLPPVESVVEEDSFVIPMGDDDQYEDDDLIINTQDDEEE</sequence>
<feature type="region of interest" description="Disordered" evidence="1">
    <location>
        <begin position="736"/>
        <end position="769"/>
    </location>
</feature>
<evidence type="ECO:0000313" key="4">
    <source>
        <dbReference type="Proteomes" id="UP000186922"/>
    </source>
</evidence>
<dbReference type="AlphaFoldDB" id="A0A1D1VED3"/>
<dbReference type="GO" id="GO:0005737">
    <property type="term" value="C:cytoplasm"/>
    <property type="evidence" value="ECO:0007669"/>
    <property type="project" value="TreeGrafter"/>
</dbReference>
<dbReference type="Pfam" id="PF04818">
    <property type="entry name" value="CID"/>
    <property type="match status" value="1"/>
</dbReference>
<dbReference type="Gene3D" id="1.25.40.90">
    <property type="match status" value="1"/>
</dbReference>
<proteinExistence type="predicted"/>
<dbReference type="OrthoDB" id="343582at2759"/>
<dbReference type="SUPFAM" id="SSF48464">
    <property type="entry name" value="ENTH/VHS domain"/>
    <property type="match status" value="1"/>
</dbReference>
<dbReference type="GO" id="GO:0006369">
    <property type="term" value="P:termination of RNA polymerase II transcription"/>
    <property type="evidence" value="ECO:0007669"/>
    <property type="project" value="InterPro"/>
</dbReference>
<feature type="region of interest" description="Disordered" evidence="1">
    <location>
        <begin position="1080"/>
        <end position="1103"/>
    </location>
</feature>
<evidence type="ECO:0000259" key="2">
    <source>
        <dbReference type="PROSITE" id="PS51391"/>
    </source>
</evidence>
<gene>
    <name evidence="3" type="primary">RvY_09581-1</name>
    <name evidence="3" type="synonym">RvY_09581.1</name>
    <name evidence="3" type="ORF">RvY_09581</name>
</gene>
<dbReference type="SMART" id="SM00582">
    <property type="entry name" value="RPR"/>
    <property type="match status" value="1"/>
</dbReference>
<dbReference type="Proteomes" id="UP000186922">
    <property type="component" value="Unassembled WGS sequence"/>
</dbReference>
<name>A0A1D1VED3_RAMVA</name>
<dbReference type="PANTHER" id="PTHR15921">
    <property type="entry name" value="PRE-MRNA CLEAVAGE COMPLEX II"/>
    <property type="match status" value="1"/>
</dbReference>
<dbReference type="EMBL" id="BDGG01000004">
    <property type="protein sequence ID" value="GAU98432.1"/>
    <property type="molecule type" value="Genomic_DNA"/>
</dbReference>
<dbReference type="GO" id="GO:0000993">
    <property type="term" value="F:RNA polymerase II complex binding"/>
    <property type="evidence" value="ECO:0007669"/>
    <property type="project" value="InterPro"/>
</dbReference>
<dbReference type="InterPro" id="IPR047415">
    <property type="entry name" value="Pcf11_CID"/>
</dbReference>
<feature type="compositionally biased region" description="Basic and acidic residues" evidence="1">
    <location>
        <begin position="437"/>
        <end position="458"/>
    </location>
</feature>
<feature type="domain" description="CID" evidence="2">
    <location>
        <begin position="18"/>
        <end position="147"/>
    </location>
</feature>
<dbReference type="PANTHER" id="PTHR15921:SF3">
    <property type="entry name" value="PRE-MRNA CLEAVAGE COMPLEX 2 PROTEIN PCF11"/>
    <property type="match status" value="1"/>
</dbReference>
<feature type="compositionally biased region" description="Basic and acidic residues" evidence="1">
    <location>
        <begin position="344"/>
        <end position="370"/>
    </location>
</feature>
<dbReference type="InterPro" id="IPR045154">
    <property type="entry name" value="PCF11-like"/>
</dbReference>
<organism evidence="3 4">
    <name type="scientific">Ramazzottius varieornatus</name>
    <name type="common">Water bear</name>
    <name type="synonym">Tardigrade</name>
    <dbReference type="NCBI Taxonomy" id="947166"/>
    <lineage>
        <taxon>Eukaryota</taxon>
        <taxon>Metazoa</taxon>
        <taxon>Ecdysozoa</taxon>
        <taxon>Tardigrada</taxon>
        <taxon>Eutardigrada</taxon>
        <taxon>Parachela</taxon>
        <taxon>Hypsibioidea</taxon>
        <taxon>Ramazzottiidae</taxon>
        <taxon>Ramazzottius</taxon>
    </lineage>
</organism>
<keyword evidence="4" id="KW-1185">Reference proteome</keyword>
<comment type="caution">
    <text evidence="3">The sequence shown here is derived from an EMBL/GenBank/DDBJ whole genome shotgun (WGS) entry which is preliminary data.</text>
</comment>
<dbReference type="GO" id="GO:0031124">
    <property type="term" value="P:mRNA 3'-end processing"/>
    <property type="evidence" value="ECO:0007669"/>
    <property type="project" value="InterPro"/>
</dbReference>